<evidence type="ECO:0000313" key="1">
    <source>
        <dbReference type="EMBL" id="KAK3870608.1"/>
    </source>
</evidence>
<accession>A0AAE1KES2</accession>
<name>A0AAE1KES2_PETCI</name>
<proteinExistence type="predicted"/>
<gene>
    <name evidence="1" type="ORF">Pcinc_024191</name>
</gene>
<organism evidence="1 2">
    <name type="scientific">Petrolisthes cinctipes</name>
    <name type="common">Flat porcelain crab</name>
    <dbReference type="NCBI Taxonomy" id="88211"/>
    <lineage>
        <taxon>Eukaryota</taxon>
        <taxon>Metazoa</taxon>
        <taxon>Ecdysozoa</taxon>
        <taxon>Arthropoda</taxon>
        <taxon>Crustacea</taxon>
        <taxon>Multicrustacea</taxon>
        <taxon>Malacostraca</taxon>
        <taxon>Eumalacostraca</taxon>
        <taxon>Eucarida</taxon>
        <taxon>Decapoda</taxon>
        <taxon>Pleocyemata</taxon>
        <taxon>Anomura</taxon>
        <taxon>Galatheoidea</taxon>
        <taxon>Porcellanidae</taxon>
        <taxon>Petrolisthes</taxon>
    </lineage>
</organism>
<keyword evidence="2" id="KW-1185">Reference proteome</keyword>
<comment type="caution">
    <text evidence="1">The sequence shown here is derived from an EMBL/GenBank/DDBJ whole genome shotgun (WGS) entry which is preliminary data.</text>
</comment>
<reference evidence="1" key="1">
    <citation type="submission" date="2023-10" db="EMBL/GenBank/DDBJ databases">
        <title>Genome assemblies of two species of porcelain crab, Petrolisthes cinctipes and Petrolisthes manimaculis (Anomura: Porcellanidae).</title>
        <authorList>
            <person name="Angst P."/>
        </authorList>
    </citation>
    <scope>NUCLEOTIDE SEQUENCE</scope>
    <source>
        <strain evidence="1">PB745_01</strain>
        <tissue evidence="1">Gill</tissue>
    </source>
</reference>
<sequence length="100" mass="10788">MTFTRIQEGGVTEPLVMAACGAFTPLVMNVVRRTSVIPLLSWTLRPNAALTTVNVSLLHPHASLLVHSYAFLFHPPVAFLSSSCLPPVSTLLPPSSTLMF</sequence>
<dbReference type="AlphaFoldDB" id="A0AAE1KES2"/>
<dbReference type="Proteomes" id="UP001286313">
    <property type="component" value="Unassembled WGS sequence"/>
</dbReference>
<protein>
    <submittedName>
        <fullName evidence="1">Uncharacterized protein</fullName>
    </submittedName>
</protein>
<dbReference type="EMBL" id="JAWQEG010002641">
    <property type="protein sequence ID" value="KAK3870608.1"/>
    <property type="molecule type" value="Genomic_DNA"/>
</dbReference>
<evidence type="ECO:0000313" key="2">
    <source>
        <dbReference type="Proteomes" id="UP001286313"/>
    </source>
</evidence>